<dbReference type="Proteomes" id="UP000824133">
    <property type="component" value="Unassembled WGS sequence"/>
</dbReference>
<evidence type="ECO:0000313" key="2">
    <source>
        <dbReference type="Proteomes" id="UP000824133"/>
    </source>
</evidence>
<accession>A0A9D1ZAB9</accession>
<name>A0A9D1ZAB9_9ACTN</name>
<reference evidence="1" key="1">
    <citation type="journal article" date="2021" name="PeerJ">
        <title>Extensive microbial diversity within the chicken gut microbiome revealed by metagenomics and culture.</title>
        <authorList>
            <person name="Gilroy R."/>
            <person name="Ravi A."/>
            <person name="Getino M."/>
            <person name="Pursley I."/>
            <person name="Horton D.L."/>
            <person name="Alikhan N.F."/>
            <person name="Baker D."/>
            <person name="Gharbi K."/>
            <person name="Hall N."/>
            <person name="Watson M."/>
            <person name="Adriaenssens E.M."/>
            <person name="Foster-Nyarko E."/>
            <person name="Jarju S."/>
            <person name="Secka A."/>
            <person name="Antonio M."/>
            <person name="Oren A."/>
            <person name="Chaudhuri R.R."/>
            <person name="La Ragione R."/>
            <person name="Hildebrand F."/>
            <person name="Pallen M.J."/>
        </authorList>
    </citation>
    <scope>NUCLEOTIDE SEQUENCE</scope>
    <source>
        <strain evidence="1">ChiHjej10B9-743</strain>
    </source>
</reference>
<gene>
    <name evidence="1" type="ORF">IAA42_01835</name>
</gene>
<proteinExistence type="predicted"/>
<organism evidence="1 2">
    <name type="scientific">Candidatus Olsenella excrementavium</name>
    <dbReference type="NCBI Taxonomy" id="2838709"/>
    <lineage>
        <taxon>Bacteria</taxon>
        <taxon>Bacillati</taxon>
        <taxon>Actinomycetota</taxon>
        <taxon>Coriobacteriia</taxon>
        <taxon>Coriobacteriales</taxon>
        <taxon>Atopobiaceae</taxon>
        <taxon>Olsenella</taxon>
    </lineage>
</organism>
<protein>
    <recommendedName>
        <fullName evidence="3">DUF559 domain-containing protein</fullName>
    </recommendedName>
</protein>
<comment type="caution">
    <text evidence="1">The sequence shown here is derived from an EMBL/GenBank/DDBJ whole genome shotgun (WGS) entry which is preliminary data.</text>
</comment>
<evidence type="ECO:0008006" key="3">
    <source>
        <dbReference type="Google" id="ProtNLM"/>
    </source>
</evidence>
<reference evidence="1" key="2">
    <citation type="submission" date="2021-04" db="EMBL/GenBank/DDBJ databases">
        <authorList>
            <person name="Gilroy R."/>
        </authorList>
    </citation>
    <scope>NUCLEOTIDE SEQUENCE</scope>
    <source>
        <strain evidence="1">ChiHjej10B9-743</strain>
    </source>
</reference>
<evidence type="ECO:0000313" key="1">
    <source>
        <dbReference type="EMBL" id="HIY79164.1"/>
    </source>
</evidence>
<dbReference type="EMBL" id="DXCP01000010">
    <property type="protein sequence ID" value="HIY79164.1"/>
    <property type="molecule type" value="Genomic_DNA"/>
</dbReference>
<dbReference type="AlphaFoldDB" id="A0A9D1ZAB9"/>
<sequence length="360" mass="38413">MRELLSPPEILAFRRELAASSTLCALASNANGGRSHPGGAAGAIAASAAALSVALSPPVDLLVCQQSERSASALVRPRLCSTPSEPGGWRYIAPDITAVSPLFSLQQIAARASLSRTVMLASELCGSFSVYVAPEPVRALLQLLVDEGLLPRVSGWSPVLDREGRLTELWSRPPLTTPEQMAEFARGSSTARGRSKLLRAAELVVAGAASPFEVRAGMLLGLSRRLGGEGYGPFRHNQRVDLTHGARQLARRAFLVCDIYWDAAEGRRALDAECHSRLAHASEESVVSDADRAAALDLVGVDVVSITYGQLTSPARFDALSQLIAQKLGVSYRRRTPNEAAAAARLREEVFADWATLPLV</sequence>